<evidence type="ECO:0000313" key="12">
    <source>
        <dbReference type="WBParaSite" id="EVEC_0000414601-mRNA-1"/>
    </source>
</evidence>
<evidence type="ECO:0000313" key="10">
    <source>
        <dbReference type="EMBL" id="VDD88797.1"/>
    </source>
</evidence>
<dbReference type="Pfam" id="PF01202">
    <property type="entry name" value="SKI"/>
    <property type="match status" value="1"/>
</dbReference>
<keyword evidence="11" id="KW-1185">Reference proteome</keyword>
<dbReference type="InterPro" id="IPR031322">
    <property type="entry name" value="Shikimate/glucono_kinase"/>
</dbReference>
<dbReference type="STRING" id="51028.A0A0N4V2C8"/>
<dbReference type="EMBL" id="UXUI01007701">
    <property type="protein sequence ID" value="VDD88797.1"/>
    <property type="molecule type" value="Genomic_DNA"/>
</dbReference>
<comment type="similarity">
    <text evidence="2 9">Belongs to the gluconokinase GntK/GntV family.</text>
</comment>
<evidence type="ECO:0000313" key="11">
    <source>
        <dbReference type="Proteomes" id="UP000274131"/>
    </source>
</evidence>
<dbReference type="Gene3D" id="3.40.50.300">
    <property type="entry name" value="P-loop containing nucleotide triphosphate hydrolases"/>
    <property type="match status" value="1"/>
</dbReference>
<dbReference type="AlphaFoldDB" id="A0A0N4V2C8"/>
<evidence type="ECO:0000256" key="8">
    <source>
        <dbReference type="ARBA" id="ARBA00048090"/>
    </source>
</evidence>
<dbReference type="WBParaSite" id="EVEC_0000414601-mRNA-1">
    <property type="protein sequence ID" value="EVEC_0000414601-mRNA-1"/>
    <property type="gene ID" value="EVEC_0000414601"/>
</dbReference>
<evidence type="ECO:0000256" key="7">
    <source>
        <dbReference type="ARBA" id="ARBA00022840"/>
    </source>
</evidence>
<reference evidence="10 11" key="2">
    <citation type="submission" date="2018-10" db="EMBL/GenBank/DDBJ databases">
        <authorList>
            <consortium name="Pathogen Informatics"/>
        </authorList>
    </citation>
    <scope>NUCLEOTIDE SEQUENCE [LARGE SCALE GENOMIC DNA]</scope>
</reference>
<dbReference type="NCBIfam" id="TIGR01313">
    <property type="entry name" value="therm_gnt_kin"/>
    <property type="match status" value="1"/>
</dbReference>
<protein>
    <recommendedName>
        <fullName evidence="3 9">Gluconokinase</fullName>
        <ecNumber evidence="3 9">2.7.1.12</ecNumber>
    </recommendedName>
</protein>
<organism evidence="12">
    <name type="scientific">Enterobius vermicularis</name>
    <name type="common">Human pinworm</name>
    <dbReference type="NCBI Taxonomy" id="51028"/>
    <lineage>
        <taxon>Eukaryota</taxon>
        <taxon>Metazoa</taxon>
        <taxon>Ecdysozoa</taxon>
        <taxon>Nematoda</taxon>
        <taxon>Chromadorea</taxon>
        <taxon>Rhabditida</taxon>
        <taxon>Spirurina</taxon>
        <taxon>Oxyuridomorpha</taxon>
        <taxon>Oxyuroidea</taxon>
        <taxon>Oxyuridae</taxon>
        <taxon>Enterobius</taxon>
    </lineage>
</organism>
<dbReference type="PANTHER" id="PTHR43442">
    <property type="entry name" value="GLUCONOKINASE-RELATED"/>
    <property type="match status" value="1"/>
</dbReference>
<keyword evidence="5 9" id="KW-0547">Nucleotide-binding</keyword>
<evidence type="ECO:0000256" key="6">
    <source>
        <dbReference type="ARBA" id="ARBA00022777"/>
    </source>
</evidence>
<gene>
    <name evidence="10" type="ORF">EVEC_LOCUS3854</name>
</gene>
<sequence>MTKLDCIFVMGVSGCGKTTVGQKLAETLNAKFTDADDYHSIENRLKMANGIALKDEDRYPWLQKIAEIAANSTDQVVIACSSLKFIYRQMLSSNLSKNKYIFLYLDVERNQLEERLKNRKGHFVDQRLLDSQLATLELVDNESNFYTVNGNHSVEDTVKDSMAIINSLHPISC</sequence>
<dbReference type="Proteomes" id="UP000274131">
    <property type="component" value="Unassembled WGS sequence"/>
</dbReference>
<reference evidence="12" key="1">
    <citation type="submission" date="2017-02" db="UniProtKB">
        <authorList>
            <consortium name="WormBaseParasite"/>
        </authorList>
    </citation>
    <scope>IDENTIFICATION</scope>
</reference>
<dbReference type="InterPro" id="IPR027417">
    <property type="entry name" value="P-loop_NTPase"/>
</dbReference>
<keyword evidence="6 9" id="KW-0418">Kinase</keyword>
<evidence type="ECO:0000256" key="2">
    <source>
        <dbReference type="ARBA" id="ARBA00008420"/>
    </source>
</evidence>
<proteinExistence type="inferred from homology"/>
<dbReference type="EC" id="2.7.1.12" evidence="3 9"/>
<dbReference type="GO" id="GO:0046316">
    <property type="term" value="F:gluconokinase activity"/>
    <property type="evidence" value="ECO:0007669"/>
    <property type="project" value="UniProtKB-EC"/>
</dbReference>
<keyword evidence="7 9" id="KW-0067">ATP-binding</keyword>
<dbReference type="OrthoDB" id="275177at2759"/>
<dbReference type="PRINTS" id="PR01100">
    <property type="entry name" value="SHIKIMTKNASE"/>
</dbReference>
<dbReference type="GO" id="GO:0005975">
    <property type="term" value="P:carbohydrate metabolic process"/>
    <property type="evidence" value="ECO:0007669"/>
    <property type="project" value="InterPro"/>
</dbReference>
<dbReference type="UniPathway" id="UPA00792"/>
<dbReference type="GO" id="GO:0005524">
    <property type="term" value="F:ATP binding"/>
    <property type="evidence" value="ECO:0007669"/>
    <property type="project" value="UniProtKB-KW"/>
</dbReference>
<dbReference type="PANTHER" id="PTHR43442:SF3">
    <property type="entry name" value="GLUCONOKINASE-RELATED"/>
    <property type="match status" value="1"/>
</dbReference>
<evidence type="ECO:0000256" key="1">
    <source>
        <dbReference type="ARBA" id="ARBA00004875"/>
    </source>
</evidence>
<accession>A0A0N4V2C8</accession>
<dbReference type="InterPro" id="IPR006001">
    <property type="entry name" value="Therm_gnt_kin"/>
</dbReference>
<evidence type="ECO:0000256" key="9">
    <source>
        <dbReference type="RuleBase" id="RU363066"/>
    </source>
</evidence>
<keyword evidence="4 9" id="KW-0808">Transferase</keyword>
<comment type="pathway">
    <text evidence="1 9">Carbohydrate acid metabolism; D-gluconate degradation.</text>
</comment>
<evidence type="ECO:0000256" key="3">
    <source>
        <dbReference type="ARBA" id="ARBA00012054"/>
    </source>
</evidence>
<evidence type="ECO:0000256" key="4">
    <source>
        <dbReference type="ARBA" id="ARBA00022679"/>
    </source>
</evidence>
<dbReference type="SUPFAM" id="SSF52540">
    <property type="entry name" value="P-loop containing nucleoside triphosphate hydrolases"/>
    <property type="match status" value="1"/>
</dbReference>
<dbReference type="GO" id="GO:0005737">
    <property type="term" value="C:cytoplasm"/>
    <property type="evidence" value="ECO:0007669"/>
    <property type="project" value="TreeGrafter"/>
</dbReference>
<name>A0A0N4V2C8_ENTVE</name>
<comment type="catalytic activity">
    <reaction evidence="8 9">
        <text>D-gluconate + ATP = 6-phospho-D-gluconate + ADP + H(+)</text>
        <dbReference type="Rhea" id="RHEA:19433"/>
        <dbReference type="ChEBI" id="CHEBI:15378"/>
        <dbReference type="ChEBI" id="CHEBI:18391"/>
        <dbReference type="ChEBI" id="CHEBI:30616"/>
        <dbReference type="ChEBI" id="CHEBI:58759"/>
        <dbReference type="ChEBI" id="CHEBI:456216"/>
        <dbReference type="EC" id="2.7.1.12"/>
    </reaction>
</comment>
<dbReference type="CDD" id="cd02021">
    <property type="entry name" value="GntK"/>
    <property type="match status" value="1"/>
</dbReference>
<evidence type="ECO:0000256" key="5">
    <source>
        <dbReference type="ARBA" id="ARBA00022741"/>
    </source>
</evidence>